<dbReference type="PRINTS" id="PR00762">
    <property type="entry name" value="CLCHANNEL"/>
</dbReference>
<evidence type="ECO:0000256" key="11">
    <source>
        <dbReference type="SAM" id="Phobius"/>
    </source>
</evidence>
<feature type="domain" description="CBS" evidence="12">
    <location>
        <begin position="464"/>
        <end position="521"/>
    </location>
</feature>
<comment type="caution">
    <text evidence="13">The sequence shown here is derived from an EMBL/GenBank/DDBJ whole genome shotgun (WGS) entry which is preliminary data.</text>
</comment>
<dbReference type="SMART" id="SM00116">
    <property type="entry name" value="CBS"/>
    <property type="match status" value="2"/>
</dbReference>
<feature type="transmembrane region" description="Helical" evidence="11">
    <location>
        <begin position="174"/>
        <end position="199"/>
    </location>
</feature>
<evidence type="ECO:0000256" key="10">
    <source>
        <dbReference type="PROSITE-ProRule" id="PRU00703"/>
    </source>
</evidence>
<feature type="transmembrane region" description="Helical" evidence="11">
    <location>
        <begin position="63"/>
        <end position="88"/>
    </location>
</feature>
<dbReference type="Pfam" id="PF00571">
    <property type="entry name" value="CBS"/>
    <property type="match status" value="2"/>
</dbReference>
<feature type="transmembrane region" description="Helical" evidence="11">
    <location>
        <begin position="211"/>
        <end position="229"/>
    </location>
</feature>
<evidence type="ECO:0000259" key="12">
    <source>
        <dbReference type="PROSITE" id="PS51371"/>
    </source>
</evidence>
<evidence type="ECO:0000256" key="2">
    <source>
        <dbReference type="ARBA" id="ARBA00022448"/>
    </source>
</evidence>
<sequence length="589" mass="61168">MSDVDPHNMGYPRPDWRQMVAPVRPADLAVVPLVALVVLTGGLTAFGVRLFERAVDALFRLGYGLLPAWLGAAGAPAWLAFLLFPAALGLVHAAVVRFVPPADRHHAIPLVILARARREGRIPPVTTLLKSAAAILTLGAGGSLGREGPVVLLGSGIGSALGQAVRVRADWRNALVTAGAAAAIATAFHAPITGAFFAMEIVLVQFTARSFALAALGATVAAVLSNYLTGQPPFPIPAYSVQDPWQVPLFTGLGLCVAPLSRLYIAAIFGGDEAGRHLVRLSPGLRAALGGVLFGLVGLALPGTLGPGLATIQDALGGRLPLLTIAALLGGKLLAIAVTSGGGWTGGTFTPALFLGAMGGGLYGHLAALAFPGLAIQPGAYAVVGMAAMIAGATQAPLTALALIFEITRDYRIALPAMLACGVAAVLSQRINPYSVDTLHLPEQGILLPWQLHDLREVKVGEVMTRGVHVVREDMDLKAVVDLMHRTRHGGYPVVDGAGRLTGMITLEDVRDVPVKGRLSTPVTRAMSRKLVAVTPDQSVAEAALLMAHHGVGRLPVVAADDQTRLVGILTRTDILRAYPTLRDDLGAG</sequence>
<protein>
    <submittedName>
        <fullName evidence="13">CIC family chloride channel protein</fullName>
    </submittedName>
</protein>
<evidence type="ECO:0000313" key="13">
    <source>
        <dbReference type="EMBL" id="MBP2019628.1"/>
    </source>
</evidence>
<evidence type="ECO:0000256" key="3">
    <source>
        <dbReference type="ARBA" id="ARBA00022692"/>
    </source>
</evidence>
<feature type="domain" description="CBS" evidence="12">
    <location>
        <begin position="527"/>
        <end position="586"/>
    </location>
</feature>
<keyword evidence="3 11" id="KW-0812">Transmembrane</keyword>
<evidence type="ECO:0000256" key="8">
    <source>
        <dbReference type="ARBA" id="ARBA00023214"/>
    </source>
</evidence>
<keyword evidence="9" id="KW-0407">Ion channel</keyword>
<evidence type="ECO:0000313" key="14">
    <source>
        <dbReference type="Proteomes" id="UP001519289"/>
    </source>
</evidence>
<name>A0ABS4JVR0_9FIRM</name>
<keyword evidence="4 11" id="KW-1133">Transmembrane helix</keyword>
<dbReference type="CDD" id="cd00400">
    <property type="entry name" value="Voltage_gated_ClC"/>
    <property type="match status" value="1"/>
</dbReference>
<feature type="transmembrane region" description="Helical" evidence="11">
    <location>
        <begin position="321"/>
        <end position="340"/>
    </location>
</feature>
<dbReference type="PROSITE" id="PS51371">
    <property type="entry name" value="CBS"/>
    <property type="match status" value="2"/>
</dbReference>
<keyword evidence="8" id="KW-0868">Chloride</keyword>
<dbReference type="PANTHER" id="PTHR43427">
    <property type="entry name" value="CHLORIDE CHANNEL PROTEIN CLC-E"/>
    <property type="match status" value="1"/>
</dbReference>
<proteinExistence type="predicted"/>
<evidence type="ECO:0000256" key="6">
    <source>
        <dbReference type="ARBA" id="ARBA00023136"/>
    </source>
</evidence>
<dbReference type="RefSeq" id="WP_209467733.1">
    <property type="nucleotide sequence ID" value="NZ_JAGGLG010000032.1"/>
</dbReference>
<dbReference type="Gene3D" id="1.10.3080.10">
    <property type="entry name" value="Clc chloride channel"/>
    <property type="match status" value="1"/>
</dbReference>
<keyword evidence="2" id="KW-0813">Transport</keyword>
<dbReference type="Pfam" id="PF00654">
    <property type="entry name" value="Voltage_CLC"/>
    <property type="match status" value="1"/>
</dbReference>
<dbReference type="InterPro" id="IPR046342">
    <property type="entry name" value="CBS_dom_sf"/>
</dbReference>
<feature type="transmembrane region" description="Helical" evidence="11">
    <location>
        <begin position="249"/>
        <end position="271"/>
    </location>
</feature>
<dbReference type="Gene3D" id="3.10.580.10">
    <property type="entry name" value="CBS-domain"/>
    <property type="match status" value="2"/>
</dbReference>
<organism evidence="13 14">
    <name type="scientific">Symbiobacterium terraclitae</name>
    <dbReference type="NCBI Taxonomy" id="557451"/>
    <lineage>
        <taxon>Bacteria</taxon>
        <taxon>Bacillati</taxon>
        <taxon>Bacillota</taxon>
        <taxon>Clostridia</taxon>
        <taxon>Eubacteriales</taxon>
        <taxon>Symbiobacteriaceae</taxon>
        <taxon>Symbiobacterium</taxon>
    </lineage>
</organism>
<dbReference type="PANTHER" id="PTHR43427:SF6">
    <property type="entry name" value="CHLORIDE CHANNEL PROTEIN CLC-E"/>
    <property type="match status" value="1"/>
</dbReference>
<evidence type="ECO:0000256" key="5">
    <source>
        <dbReference type="ARBA" id="ARBA00023065"/>
    </source>
</evidence>
<gene>
    <name evidence="13" type="ORF">J2Z79_003070</name>
</gene>
<keyword evidence="5" id="KW-0406">Ion transport</keyword>
<dbReference type="Proteomes" id="UP001519289">
    <property type="component" value="Unassembled WGS sequence"/>
</dbReference>
<evidence type="ECO:0000256" key="9">
    <source>
        <dbReference type="ARBA" id="ARBA00023303"/>
    </source>
</evidence>
<accession>A0ABS4JVR0</accession>
<dbReference type="EMBL" id="JAGGLG010000032">
    <property type="protein sequence ID" value="MBP2019628.1"/>
    <property type="molecule type" value="Genomic_DNA"/>
</dbReference>
<feature type="transmembrane region" description="Helical" evidence="11">
    <location>
        <begin position="283"/>
        <end position="301"/>
    </location>
</feature>
<reference evidence="13 14" key="1">
    <citation type="submission" date="2021-03" db="EMBL/GenBank/DDBJ databases">
        <title>Genomic Encyclopedia of Type Strains, Phase IV (KMG-IV): sequencing the most valuable type-strain genomes for metagenomic binning, comparative biology and taxonomic classification.</title>
        <authorList>
            <person name="Goeker M."/>
        </authorList>
    </citation>
    <scope>NUCLEOTIDE SEQUENCE [LARGE SCALE GENOMIC DNA]</scope>
    <source>
        <strain evidence="13 14">DSM 27138</strain>
    </source>
</reference>
<comment type="subcellular location">
    <subcellularLocation>
        <location evidence="1">Membrane</location>
        <topology evidence="1">Multi-pass membrane protein</topology>
    </subcellularLocation>
</comment>
<dbReference type="SUPFAM" id="SSF81340">
    <property type="entry name" value="Clc chloride channel"/>
    <property type="match status" value="1"/>
</dbReference>
<dbReference type="InterPro" id="IPR050368">
    <property type="entry name" value="ClC-type_chloride_channel"/>
</dbReference>
<dbReference type="InterPro" id="IPR014743">
    <property type="entry name" value="Cl-channel_core"/>
</dbReference>
<keyword evidence="14" id="KW-1185">Reference proteome</keyword>
<keyword evidence="6 11" id="KW-0472">Membrane</keyword>
<dbReference type="InterPro" id="IPR000644">
    <property type="entry name" value="CBS_dom"/>
</dbReference>
<dbReference type="SUPFAM" id="SSF54631">
    <property type="entry name" value="CBS-domain pair"/>
    <property type="match status" value="1"/>
</dbReference>
<feature type="transmembrane region" description="Helical" evidence="11">
    <location>
        <begin position="29"/>
        <end position="51"/>
    </location>
</feature>
<evidence type="ECO:0000256" key="1">
    <source>
        <dbReference type="ARBA" id="ARBA00004141"/>
    </source>
</evidence>
<keyword evidence="7" id="KW-0869">Chloride channel</keyword>
<feature type="transmembrane region" description="Helical" evidence="11">
    <location>
        <begin position="352"/>
        <end position="374"/>
    </location>
</feature>
<evidence type="ECO:0000256" key="7">
    <source>
        <dbReference type="ARBA" id="ARBA00023173"/>
    </source>
</evidence>
<feature type="transmembrane region" description="Helical" evidence="11">
    <location>
        <begin position="380"/>
        <end position="405"/>
    </location>
</feature>
<dbReference type="InterPro" id="IPR001807">
    <property type="entry name" value="ClC"/>
</dbReference>
<keyword evidence="10" id="KW-0129">CBS domain</keyword>
<evidence type="ECO:0000256" key="4">
    <source>
        <dbReference type="ARBA" id="ARBA00022989"/>
    </source>
</evidence>